<dbReference type="PANTHER" id="PTHR36437">
    <property type="entry name" value="GLYOXALASE/BLEOMYCIN RESISTANCE PROTEIN/DIOXYGENASE"/>
    <property type="match status" value="1"/>
</dbReference>
<dbReference type="EMBL" id="PDJD01000001">
    <property type="protein sequence ID" value="PFG20445.1"/>
    <property type="molecule type" value="Genomic_DNA"/>
</dbReference>
<gene>
    <name evidence="2" type="ORF">ATL40_2044</name>
</gene>
<dbReference type="Gene3D" id="3.10.180.10">
    <property type="entry name" value="2,3-Dihydroxybiphenyl 1,2-Dioxygenase, domain 1"/>
    <property type="match status" value="1"/>
</dbReference>
<dbReference type="PANTHER" id="PTHR36437:SF2">
    <property type="entry name" value="GLYOXALASE_BLEOMYCIN RESISTANCE PROTEIN_DIOXYGENASE"/>
    <property type="match status" value="1"/>
</dbReference>
<keyword evidence="2" id="KW-0456">Lyase</keyword>
<sequence>MRIAITSVFVDDQAAALAFYTETLGFVTKVDEPVGEHRWLTVVAPDDPDGVELLLEPAAHPAVLPYRAALMADGIPAAQFLVDDVQAEYDRLRDLDVTFTQGPTEMGPAMTAVFDDTCGNLIQIAAVQGDACWGQ</sequence>
<dbReference type="OrthoDB" id="197463at2"/>
<evidence type="ECO:0000259" key="1">
    <source>
        <dbReference type="PROSITE" id="PS51819"/>
    </source>
</evidence>
<dbReference type="PROSITE" id="PS51819">
    <property type="entry name" value="VOC"/>
    <property type="match status" value="1"/>
</dbReference>
<dbReference type="InterPro" id="IPR004360">
    <property type="entry name" value="Glyas_Fos-R_dOase_dom"/>
</dbReference>
<name>A0A2A9D2H3_9MICO</name>
<proteinExistence type="predicted"/>
<keyword evidence="2" id="KW-0560">Oxidoreductase</keyword>
<comment type="caution">
    <text evidence="2">The sequence shown here is derived from an EMBL/GenBank/DDBJ whole genome shotgun (WGS) entry which is preliminary data.</text>
</comment>
<dbReference type="InterPro" id="IPR029068">
    <property type="entry name" value="Glyas_Bleomycin-R_OHBP_Dase"/>
</dbReference>
<dbReference type="GO" id="GO:0051213">
    <property type="term" value="F:dioxygenase activity"/>
    <property type="evidence" value="ECO:0007669"/>
    <property type="project" value="UniProtKB-KW"/>
</dbReference>
<dbReference type="Pfam" id="PF00903">
    <property type="entry name" value="Glyoxalase"/>
    <property type="match status" value="1"/>
</dbReference>
<dbReference type="CDD" id="cd07263">
    <property type="entry name" value="VOC_like"/>
    <property type="match status" value="1"/>
</dbReference>
<dbReference type="SUPFAM" id="SSF54593">
    <property type="entry name" value="Glyoxalase/Bleomycin resistance protein/Dihydroxybiphenyl dioxygenase"/>
    <property type="match status" value="1"/>
</dbReference>
<dbReference type="GO" id="GO:0016829">
    <property type="term" value="F:lyase activity"/>
    <property type="evidence" value="ECO:0007669"/>
    <property type="project" value="UniProtKB-KW"/>
</dbReference>
<accession>A0A2A9D2H3</accession>
<evidence type="ECO:0000313" key="3">
    <source>
        <dbReference type="Proteomes" id="UP000224915"/>
    </source>
</evidence>
<dbReference type="InterPro" id="IPR037523">
    <property type="entry name" value="VOC_core"/>
</dbReference>
<dbReference type="AlphaFoldDB" id="A0A2A9D2H3"/>
<evidence type="ECO:0000313" key="2">
    <source>
        <dbReference type="EMBL" id="PFG20445.1"/>
    </source>
</evidence>
<keyword evidence="2" id="KW-0223">Dioxygenase</keyword>
<feature type="domain" description="VOC" evidence="1">
    <location>
        <begin position="2"/>
        <end position="127"/>
    </location>
</feature>
<reference evidence="2 3" key="1">
    <citation type="submission" date="2017-10" db="EMBL/GenBank/DDBJ databases">
        <title>Sequencing the genomes of 1000 actinobacteria strains.</title>
        <authorList>
            <person name="Klenk H.-P."/>
        </authorList>
    </citation>
    <scope>NUCLEOTIDE SEQUENCE [LARGE SCALE GENOMIC DNA]</scope>
    <source>
        <strain evidence="2 3">DSM 21801</strain>
    </source>
</reference>
<organism evidence="2 3">
    <name type="scientific">Serinibacter salmoneus</name>
    <dbReference type="NCBI Taxonomy" id="556530"/>
    <lineage>
        <taxon>Bacteria</taxon>
        <taxon>Bacillati</taxon>
        <taxon>Actinomycetota</taxon>
        <taxon>Actinomycetes</taxon>
        <taxon>Micrococcales</taxon>
        <taxon>Beutenbergiaceae</taxon>
        <taxon>Serinibacter</taxon>
    </lineage>
</organism>
<protein>
    <submittedName>
        <fullName evidence="2">Catechol 2,3-dioxygenase-like lactoylglutathione lyase family enzyme</fullName>
    </submittedName>
</protein>
<dbReference type="Proteomes" id="UP000224915">
    <property type="component" value="Unassembled WGS sequence"/>
</dbReference>
<dbReference type="RefSeq" id="WP_098470421.1">
    <property type="nucleotide sequence ID" value="NZ_PDJD01000001.1"/>
</dbReference>
<keyword evidence="3" id="KW-1185">Reference proteome</keyword>